<protein>
    <submittedName>
        <fullName evidence="9">Type II secretion system F family protein</fullName>
    </submittedName>
</protein>
<feature type="domain" description="Type II secretion system protein GspF" evidence="8">
    <location>
        <begin position="224"/>
        <end position="345"/>
    </location>
</feature>
<evidence type="ECO:0000256" key="2">
    <source>
        <dbReference type="ARBA" id="ARBA00005745"/>
    </source>
</evidence>
<evidence type="ECO:0000256" key="7">
    <source>
        <dbReference type="SAM" id="Phobius"/>
    </source>
</evidence>
<keyword evidence="3" id="KW-1003">Cell membrane</keyword>
<keyword evidence="5 7" id="KW-1133">Transmembrane helix</keyword>
<dbReference type="Pfam" id="PF00482">
    <property type="entry name" value="T2SSF"/>
    <property type="match status" value="2"/>
</dbReference>
<evidence type="ECO:0000259" key="8">
    <source>
        <dbReference type="Pfam" id="PF00482"/>
    </source>
</evidence>
<dbReference type="NCBIfam" id="NF041012">
    <property type="entry name" value="T4P_ComGB"/>
    <property type="match status" value="1"/>
</dbReference>
<accession>A0ABY3P9V7</accession>
<comment type="subcellular location">
    <subcellularLocation>
        <location evidence="1">Cell membrane</location>
        <topology evidence="1">Multi-pass membrane protein</topology>
    </subcellularLocation>
</comment>
<dbReference type="Gene3D" id="1.20.81.30">
    <property type="entry name" value="Type II secretion system (T2SS), domain F"/>
    <property type="match status" value="2"/>
</dbReference>
<evidence type="ECO:0000256" key="3">
    <source>
        <dbReference type="ARBA" id="ARBA00022475"/>
    </source>
</evidence>
<feature type="transmembrane region" description="Helical" evidence="7">
    <location>
        <begin position="326"/>
        <end position="347"/>
    </location>
</feature>
<feature type="transmembrane region" description="Helical" evidence="7">
    <location>
        <begin position="163"/>
        <end position="189"/>
    </location>
</feature>
<evidence type="ECO:0000313" key="10">
    <source>
        <dbReference type="Proteomes" id="UP001197626"/>
    </source>
</evidence>
<feature type="domain" description="Type II secretion system protein GspF" evidence="8">
    <location>
        <begin position="28"/>
        <end position="142"/>
    </location>
</feature>
<dbReference type="InterPro" id="IPR047692">
    <property type="entry name" value="T4P_ComGB"/>
</dbReference>
<reference evidence="9 10" key="1">
    <citation type="journal article" date="2022" name="Pathogens">
        <title>Staphylococcus ratti sp. nov. Isolated from a Lab Rat.</title>
        <authorList>
            <person name="Kovarovic V."/>
            <person name="Sedlacek I."/>
            <person name="Petras P."/>
            <person name="Kralova S."/>
            <person name="Maslanova I."/>
            <person name="Svec P."/>
            <person name="Neumann-Schaal M."/>
            <person name="Botka T."/>
            <person name="Gelbicova T."/>
            <person name="Stankova E."/>
            <person name="Doskar J."/>
            <person name="Pantucek R."/>
        </authorList>
    </citation>
    <scope>NUCLEOTIDE SEQUENCE [LARGE SCALE GENOMIC DNA]</scope>
    <source>
        <strain evidence="9 10">CCM 9025</strain>
    </source>
</reference>
<gene>
    <name evidence="9" type="ORF">LN051_05745</name>
</gene>
<dbReference type="PANTHER" id="PTHR30012">
    <property type="entry name" value="GENERAL SECRETION PATHWAY PROTEIN"/>
    <property type="match status" value="1"/>
</dbReference>
<feature type="transmembrane region" description="Helical" evidence="7">
    <location>
        <begin position="125"/>
        <end position="143"/>
    </location>
</feature>
<keyword evidence="6 7" id="KW-0472">Membrane</keyword>
<dbReference type="RefSeq" id="WP_229291593.1">
    <property type="nucleotide sequence ID" value="NZ_CP086654.1"/>
</dbReference>
<evidence type="ECO:0000256" key="4">
    <source>
        <dbReference type="ARBA" id="ARBA00022692"/>
    </source>
</evidence>
<organism evidence="9 10">
    <name type="scientific">Staphylococcus ratti</name>
    <dbReference type="NCBI Taxonomy" id="2892440"/>
    <lineage>
        <taxon>Bacteria</taxon>
        <taxon>Bacillati</taxon>
        <taxon>Bacillota</taxon>
        <taxon>Bacilli</taxon>
        <taxon>Bacillales</taxon>
        <taxon>Staphylococcaceae</taxon>
        <taxon>Staphylococcus</taxon>
    </lineage>
</organism>
<comment type="similarity">
    <text evidence="2">Belongs to the GSP F family.</text>
</comment>
<name>A0ABY3P9V7_9STAP</name>
<dbReference type="EMBL" id="CP086654">
    <property type="protein sequence ID" value="UEX89088.1"/>
    <property type="molecule type" value="Genomic_DNA"/>
</dbReference>
<evidence type="ECO:0000256" key="6">
    <source>
        <dbReference type="ARBA" id="ARBA00023136"/>
    </source>
</evidence>
<evidence type="ECO:0000256" key="5">
    <source>
        <dbReference type="ARBA" id="ARBA00022989"/>
    </source>
</evidence>
<dbReference type="PRINTS" id="PR00812">
    <property type="entry name" value="BCTERIALGSPF"/>
</dbReference>
<dbReference type="Proteomes" id="UP001197626">
    <property type="component" value="Chromosome"/>
</dbReference>
<evidence type="ECO:0000313" key="9">
    <source>
        <dbReference type="EMBL" id="UEX89088.1"/>
    </source>
</evidence>
<evidence type="ECO:0000256" key="1">
    <source>
        <dbReference type="ARBA" id="ARBA00004651"/>
    </source>
</evidence>
<proteinExistence type="inferred from homology"/>
<dbReference type="InterPro" id="IPR018076">
    <property type="entry name" value="T2SS_GspF_dom"/>
</dbReference>
<dbReference type="InterPro" id="IPR042094">
    <property type="entry name" value="T2SS_GspF_sf"/>
</dbReference>
<dbReference type="PANTHER" id="PTHR30012:SF0">
    <property type="entry name" value="TYPE II SECRETION SYSTEM PROTEIN F-RELATED"/>
    <property type="match status" value="1"/>
</dbReference>
<keyword evidence="10" id="KW-1185">Reference proteome</keyword>
<sequence>MNIRYENIKNKYIIYQVKKHHLIIMIRLHALLSHGFTLIEALAFLFEQLNIKDKNYKARFYNLLNQGSTCFELFKYLVFPNTVLMQIYFAEQYGALPNTLKKCHAYYSQNVKLTTQFYKSIQYPIILLIIFLFLIMILNHTVMPEFRSMYSTMDLEESTLQNILSVFIAYFPILFILMLALTILSFYIFKFWLQKQTMPRQILFLSNIPIFSKYYRLFTTYQIANQFALFFKNGISLNDIVHIYTHQEESRFLQYLGVTLRNSLHKGMNFAEIMRQFQCFERHFIAYIEQGEKRDKLDIELIIYAEFLLDHIEQFIKKHISYIQPIMFALIGLLILSVYLVMMLPIFEMMQTIQN</sequence>
<keyword evidence="4 7" id="KW-0812">Transmembrane</keyword>
<dbReference type="InterPro" id="IPR003004">
    <property type="entry name" value="GspF/PilC"/>
</dbReference>